<reference evidence="3 4" key="1">
    <citation type="submission" date="2010-08" db="EMBL/GenBank/DDBJ databases">
        <title>The draft genome of Desulfovibrio fructosovorans JJ.</title>
        <authorList>
            <consortium name="US DOE Joint Genome Institute (JGI-PGF)"/>
            <person name="Lucas S."/>
            <person name="Copeland A."/>
            <person name="Lapidus A."/>
            <person name="Cheng J.-F."/>
            <person name="Bruce D."/>
            <person name="Goodwin L."/>
            <person name="Pitluck S."/>
            <person name="Land M.L."/>
            <person name="Hauser L."/>
            <person name="Chang Y.-J."/>
            <person name="Jeffries C."/>
            <person name="Wall J.D."/>
            <person name="Stahl D.A."/>
            <person name="Arkin A.P."/>
            <person name="Dehal P."/>
            <person name="Stolyar S.M."/>
            <person name="Hazen T.C."/>
            <person name="Woyke T.J."/>
        </authorList>
    </citation>
    <scope>NUCLEOTIDE SEQUENCE [LARGE SCALE GENOMIC DNA]</scope>
    <source>
        <strain evidence="3 4">JJ</strain>
    </source>
</reference>
<sequence length="123" mass="13039" precursor="true">MKAMRAVCLLVGFTALVALSGCVVAAGPTVYVPTPPPVCPDGYYWSPGYGCVATPVVVAPSVVYAQVNTQYLSLRSCPTTKCGIMASLDLGEQVQVLYHQGGWTHVFVPGRGLEGWVATKYLD</sequence>
<feature type="signal peptide" evidence="1">
    <location>
        <begin position="1"/>
        <end position="25"/>
    </location>
</feature>
<organism evidence="3 4">
    <name type="scientific">Solidesulfovibrio fructosivorans JJ]</name>
    <dbReference type="NCBI Taxonomy" id="596151"/>
    <lineage>
        <taxon>Bacteria</taxon>
        <taxon>Pseudomonadati</taxon>
        <taxon>Thermodesulfobacteriota</taxon>
        <taxon>Desulfovibrionia</taxon>
        <taxon>Desulfovibrionales</taxon>
        <taxon>Desulfovibrionaceae</taxon>
        <taxon>Solidesulfovibrio</taxon>
    </lineage>
</organism>
<dbReference type="PROSITE" id="PS51257">
    <property type="entry name" value="PROKAR_LIPOPROTEIN"/>
    <property type="match status" value="1"/>
</dbReference>
<dbReference type="AlphaFoldDB" id="E1JW65"/>
<accession>E1JW65</accession>
<evidence type="ECO:0000259" key="2">
    <source>
        <dbReference type="PROSITE" id="PS51781"/>
    </source>
</evidence>
<name>E1JW65_SOLFR</name>
<proteinExistence type="predicted"/>
<dbReference type="eggNOG" id="ENOG50317XK">
    <property type="taxonomic scope" value="Bacteria"/>
</dbReference>
<protein>
    <submittedName>
        <fullName evidence="3">SH3 type 3 domain protein</fullName>
    </submittedName>
</protein>
<dbReference type="OrthoDB" id="5457182at2"/>
<feature type="domain" description="SH3b" evidence="2">
    <location>
        <begin position="62"/>
        <end position="123"/>
    </location>
</feature>
<comment type="caution">
    <text evidence="3">The sequence shown here is derived from an EMBL/GenBank/DDBJ whole genome shotgun (WGS) entry which is preliminary data.</text>
</comment>
<feature type="chain" id="PRO_5003148194" evidence="1">
    <location>
        <begin position="26"/>
        <end position="123"/>
    </location>
</feature>
<keyword evidence="1" id="KW-0732">Signal</keyword>
<dbReference type="RefSeq" id="WP_005993226.1">
    <property type="nucleotide sequence ID" value="NZ_AECZ01000010.1"/>
</dbReference>
<evidence type="ECO:0000313" key="3">
    <source>
        <dbReference type="EMBL" id="EFL51425.1"/>
    </source>
</evidence>
<dbReference type="Gene3D" id="2.30.30.40">
    <property type="entry name" value="SH3 Domains"/>
    <property type="match status" value="1"/>
</dbReference>
<dbReference type="InterPro" id="IPR003646">
    <property type="entry name" value="SH3-like_bac-type"/>
</dbReference>
<dbReference type="EMBL" id="AECZ01000010">
    <property type="protein sequence ID" value="EFL51425.1"/>
    <property type="molecule type" value="Genomic_DNA"/>
</dbReference>
<dbReference type="Pfam" id="PF08239">
    <property type="entry name" value="SH3_3"/>
    <property type="match status" value="1"/>
</dbReference>
<dbReference type="Proteomes" id="UP000006250">
    <property type="component" value="Unassembled WGS sequence"/>
</dbReference>
<dbReference type="PROSITE" id="PS51781">
    <property type="entry name" value="SH3B"/>
    <property type="match status" value="1"/>
</dbReference>
<evidence type="ECO:0000313" key="4">
    <source>
        <dbReference type="Proteomes" id="UP000006250"/>
    </source>
</evidence>
<evidence type="ECO:0000256" key="1">
    <source>
        <dbReference type="SAM" id="SignalP"/>
    </source>
</evidence>
<dbReference type="STRING" id="596151.DesfrDRAFT_1864"/>
<keyword evidence="4" id="KW-1185">Reference proteome</keyword>
<gene>
    <name evidence="3" type="ORF">DesfrDRAFT_1864</name>
</gene>